<dbReference type="OrthoDB" id="6811559at2759"/>
<name>A0A9N9MHD3_9CUCU</name>
<feature type="compositionally biased region" description="Polar residues" evidence="1">
    <location>
        <begin position="61"/>
        <end position="71"/>
    </location>
</feature>
<evidence type="ECO:0000313" key="3">
    <source>
        <dbReference type="Proteomes" id="UP001152799"/>
    </source>
</evidence>
<sequence>MTGTNQRDKVESQSSTILAFARKLSTGTDPRKVKPPAERRSSLDLKYDDSRKESIEPATPRAQTNTQTLQMQKKRKLLNTSITGDSEIYKKKKRADFFTLKETIDMITKIGADLQKYLEQNTKKEVKELVKRLAKQIKNMNENRISD</sequence>
<dbReference type="AlphaFoldDB" id="A0A9N9MHD3"/>
<evidence type="ECO:0000256" key="1">
    <source>
        <dbReference type="SAM" id="MobiDB-lite"/>
    </source>
</evidence>
<organism evidence="2 3">
    <name type="scientific">Ceutorhynchus assimilis</name>
    <name type="common">cabbage seed weevil</name>
    <dbReference type="NCBI Taxonomy" id="467358"/>
    <lineage>
        <taxon>Eukaryota</taxon>
        <taxon>Metazoa</taxon>
        <taxon>Ecdysozoa</taxon>
        <taxon>Arthropoda</taxon>
        <taxon>Hexapoda</taxon>
        <taxon>Insecta</taxon>
        <taxon>Pterygota</taxon>
        <taxon>Neoptera</taxon>
        <taxon>Endopterygota</taxon>
        <taxon>Coleoptera</taxon>
        <taxon>Polyphaga</taxon>
        <taxon>Cucujiformia</taxon>
        <taxon>Curculionidae</taxon>
        <taxon>Ceutorhynchinae</taxon>
        <taxon>Ceutorhynchus</taxon>
    </lineage>
</organism>
<evidence type="ECO:0000313" key="2">
    <source>
        <dbReference type="EMBL" id="CAG9764855.1"/>
    </source>
</evidence>
<dbReference type="Proteomes" id="UP001152799">
    <property type="component" value="Chromosome 2"/>
</dbReference>
<proteinExistence type="predicted"/>
<protein>
    <submittedName>
        <fullName evidence="2">Uncharacterized protein</fullName>
    </submittedName>
</protein>
<feature type="compositionally biased region" description="Basic and acidic residues" evidence="1">
    <location>
        <begin position="1"/>
        <end position="11"/>
    </location>
</feature>
<keyword evidence="3" id="KW-1185">Reference proteome</keyword>
<feature type="compositionally biased region" description="Basic and acidic residues" evidence="1">
    <location>
        <begin position="29"/>
        <end position="55"/>
    </location>
</feature>
<gene>
    <name evidence="2" type="ORF">CEUTPL_LOCUS5480</name>
</gene>
<reference evidence="2" key="1">
    <citation type="submission" date="2022-01" db="EMBL/GenBank/DDBJ databases">
        <authorList>
            <person name="King R."/>
        </authorList>
    </citation>
    <scope>NUCLEOTIDE SEQUENCE</scope>
</reference>
<feature type="region of interest" description="Disordered" evidence="1">
    <location>
        <begin position="1"/>
        <end position="75"/>
    </location>
</feature>
<accession>A0A9N9MHD3</accession>
<dbReference type="EMBL" id="OU892278">
    <property type="protein sequence ID" value="CAG9764855.1"/>
    <property type="molecule type" value="Genomic_DNA"/>
</dbReference>